<protein>
    <submittedName>
        <fullName evidence="1">Uncharacterized protein</fullName>
    </submittedName>
</protein>
<dbReference type="Proteomes" id="UP001632038">
    <property type="component" value="Unassembled WGS sequence"/>
</dbReference>
<sequence>MALYSCPRISFSVDFADSQQQLQNSYSEAPVSSDFEFFGFSGSKDTSSSMISADELFFKGRIKDTSSSMISAEELFFKGRMLPLKDNHRPKVNTTTLRDELLASDNEHNLSTTRPVKGVGRWRERLGLKRSHKKAGEKINNENGGLGRIDEMVCEDVYANFKGFGFRY</sequence>
<accession>A0ABD3CB98</accession>
<name>A0ABD3CB98_9LAMI</name>
<proteinExistence type="predicted"/>
<dbReference type="PANTHER" id="PTHR31722">
    <property type="entry name" value="OS06G0675200 PROTEIN"/>
    <property type="match status" value="1"/>
</dbReference>
<evidence type="ECO:0000313" key="1">
    <source>
        <dbReference type="EMBL" id="KAL3626838.1"/>
    </source>
</evidence>
<gene>
    <name evidence="1" type="ORF">CASFOL_029317</name>
</gene>
<dbReference type="AlphaFoldDB" id="A0ABD3CB98"/>
<comment type="caution">
    <text evidence="1">The sequence shown here is derived from an EMBL/GenBank/DDBJ whole genome shotgun (WGS) entry which is preliminary data.</text>
</comment>
<organism evidence="1 2">
    <name type="scientific">Castilleja foliolosa</name>
    <dbReference type="NCBI Taxonomy" id="1961234"/>
    <lineage>
        <taxon>Eukaryota</taxon>
        <taxon>Viridiplantae</taxon>
        <taxon>Streptophyta</taxon>
        <taxon>Embryophyta</taxon>
        <taxon>Tracheophyta</taxon>
        <taxon>Spermatophyta</taxon>
        <taxon>Magnoliopsida</taxon>
        <taxon>eudicotyledons</taxon>
        <taxon>Gunneridae</taxon>
        <taxon>Pentapetalae</taxon>
        <taxon>asterids</taxon>
        <taxon>lamiids</taxon>
        <taxon>Lamiales</taxon>
        <taxon>Orobanchaceae</taxon>
        <taxon>Pedicularideae</taxon>
        <taxon>Castillejinae</taxon>
        <taxon>Castilleja</taxon>
    </lineage>
</organism>
<keyword evidence="2" id="KW-1185">Reference proteome</keyword>
<evidence type="ECO:0000313" key="2">
    <source>
        <dbReference type="Proteomes" id="UP001632038"/>
    </source>
</evidence>
<dbReference type="PANTHER" id="PTHR31722:SF71">
    <property type="entry name" value="GENOME ASSEMBLY, CHROMOSOME: A05"/>
    <property type="match status" value="1"/>
</dbReference>
<reference evidence="2" key="1">
    <citation type="journal article" date="2024" name="IScience">
        <title>Strigolactones Initiate the Formation of Haustorium-like Structures in Castilleja.</title>
        <authorList>
            <person name="Buerger M."/>
            <person name="Peterson D."/>
            <person name="Chory J."/>
        </authorList>
    </citation>
    <scope>NUCLEOTIDE SEQUENCE [LARGE SCALE GENOMIC DNA]</scope>
</reference>
<dbReference type="EMBL" id="JAVIJP010000043">
    <property type="protein sequence ID" value="KAL3626838.1"/>
    <property type="molecule type" value="Genomic_DNA"/>
</dbReference>